<feature type="domain" description="ABC transporter" evidence="6">
    <location>
        <begin position="13"/>
        <end position="259"/>
    </location>
</feature>
<dbReference type="InterPro" id="IPR027417">
    <property type="entry name" value="P-loop_NTPase"/>
</dbReference>
<evidence type="ECO:0000313" key="7">
    <source>
        <dbReference type="EMBL" id="MFF0543301.1"/>
    </source>
</evidence>
<dbReference type="InterPro" id="IPR003439">
    <property type="entry name" value="ABC_transporter-like_ATP-bd"/>
</dbReference>
<dbReference type="InterPro" id="IPR017871">
    <property type="entry name" value="ABC_transporter-like_CS"/>
</dbReference>
<dbReference type="InterPro" id="IPR003593">
    <property type="entry name" value="AAA+_ATPase"/>
</dbReference>
<dbReference type="RefSeq" id="WP_043648828.1">
    <property type="nucleotide sequence ID" value="NZ_JBIAMX010000005.1"/>
</dbReference>
<dbReference type="InterPro" id="IPR050763">
    <property type="entry name" value="ABC_transporter_ATP-binding"/>
</dbReference>
<evidence type="ECO:0000256" key="1">
    <source>
        <dbReference type="ARBA" id="ARBA00004202"/>
    </source>
</evidence>
<accession>A0ABW6PLQ7</accession>
<dbReference type="PROSITE" id="PS00211">
    <property type="entry name" value="ABC_TRANSPORTER_1"/>
    <property type="match status" value="1"/>
</dbReference>
<keyword evidence="5" id="KW-0046">Antibiotic resistance</keyword>
<evidence type="ECO:0000259" key="6">
    <source>
        <dbReference type="PROSITE" id="PS50893"/>
    </source>
</evidence>
<dbReference type="PROSITE" id="PS50893">
    <property type="entry name" value="ABC_TRANSPORTER_2"/>
    <property type="match status" value="1"/>
</dbReference>
<name>A0ABW6PLQ7_9NOCA</name>
<evidence type="ECO:0000256" key="2">
    <source>
        <dbReference type="ARBA" id="ARBA00022448"/>
    </source>
</evidence>
<evidence type="ECO:0000313" key="8">
    <source>
        <dbReference type="Proteomes" id="UP001601444"/>
    </source>
</evidence>
<keyword evidence="8" id="KW-1185">Reference proteome</keyword>
<dbReference type="SMART" id="SM00382">
    <property type="entry name" value="AAA"/>
    <property type="match status" value="1"/>
</dbReference>
<comment type="caution">
    <text evidence="7">The sequence shown here is derived from an EMBL/GenBank/DDBJ whole genome shotgun (WGS) entry which is preliminary data.</text>
</comment>
<dbReference type="Pfam" id="PF00005">
    <property type="entry name" value="ABC_tran"/>
    <property type="match status" value="1"/>
</dbReference>
<protein>
    <submittedName>
        <fullName evidence="7">ATP-binding cassette domain-containing protein</fullName>
    </submittedName>
</protein>
<keyword evidence="3" id="KW-0547">Nucleotide-binding</keyword>
<comment type="subcellular location">
    <subcellularLocation>
        <location evidence="1">Cell membrane</location>
        <topology evidence="1">Peripheral membrane protein</topology>
    </subcellularLocation>
</comment>
<dbReference type="PANTHER" id="PTHR42711">
    <property type="entry name" value="ABC TRANSPORTER ATP-BINDING PROTEIN"/>
    <property type="match status" value="1"/>
</dbReference>
<evidence type="ECO:0000256" key="3">
    <source>
        <dbReference type="ARBA" id="ARBA00022741"/>
    </source>
</evidence>
<dbReference type="Gene3D" id="3.40.50.300">
    <property type="entry name" value="P-loop containing nucleotide triphosphate hydrolases"/>
    <property type="match status" value="1"/>
</dbReference>
<dbReference type="GO" id="GO:0005524">
    <property type="term" value="F:ATP binding"/>
    <property type="evidence" value="ECO:0007669"/>
    <property type="project" value="UniProtKB-KW"/>
</dbReference>
<keyword evidence="4 7" id="KW-0067">ATP-binding</keyword>
<dbReference type="Proteomes" id="UP001601444">
    <property type="component" value="Unassembled WGS sequence"/>
</dbReference>
<dbReference type="PANTHER" id="PTHR42711:SF1">
    <property type="entry name" value="ABC-TRANSPORT PROTEIN, ATP-BINDING COMPONENT"/>
    <property type="match status" value="1"/>
</dbReference>
<dbReference type="EMBL" id="JBIAMX010000005">
    <property type="protein sequence ID" value="MFF0543301.1"/>
    <property type="molecule type" value="Genomic_DNA"/>
</dbReference>
<organism evidence="7 8">
    <name type="scientific">Nocardia thailandica</name>
    <dbReference type="NCBI Taxonomy" id="257275"/>
    <lineage>
        <taxon>Bacteria</taxon>
        <taxon>Bacillati</taxon>
        <taxon>Actinomycetota</taxon>
        <taxon>Actinomycetes</taxon>
        <taxon>Mycobacteriales</taxon>
        <taxon>Nocardiaceae</taxon>
        <taxon>Nocardia</taxon>
    </lineage>
</organism>
<evidence type="ECO:0000256" key="4">
    <source>
        <dbReference type="ARBA" id="ARBA00022840"/>
    </source>
</evidence>
<keyword evidence="2" id="KW-0813">Transport</keyword>
<proteinExistence type="predicted"/>
<evidence type="ECO:0000256" key="5">
    <source>
        <dbReference type="ARBA" id="ARBA00023251"/>
    </source>
</evidence>
<reference evidence="7 8" key="1">
    <citation type="submission" date="2024-10" db="EMBL/GenBank/DDBJ databases">
        <title>The Natural Products Discovery Center: Release of the First 8490 Sequenced Strains for Exploring Actinobacteria Biosynthetic Diversity.</title>
        <authorList>
            <person name="Kalkreuter E."/>
            <person name="Kautsar S.A."/>
            <person name="Yang D."/>
            <person name="Bader C.D."/>
            <person name="Teijaro C.N."/>
            <person name="Fluegel L."/>
            <person name="Davis C.M."/>
            <person name="Simpson J.R."/>
            <person name="Lauterbach L."/>
            <person name="Steele A.D."/>
            <person name="Gui C."/>
            <person name="Meng S."/>
            <person name="Li G."/>
            <person name="Viehrig K."/>
            <person name="Ye F."/>
            <person name="Su P."/>
            <person name="Kiefer A.F."/>
            <person name="Nichols A."/>
            <person name="Cepeda A.J."/>
            <person name="Yan W."/>
            <person name="Fan B."/>
            <person name="Jiang Y."/>
            <person name="Adhikari A."/>
            <person name="Zheng C.-J."/>
            <person name="Schuster L."/>
            <person name="Cowan T.M."/>
            <person name="Smanski M.J."/>
            <person name="Chevrette M.G."/>
            <person name="De Carvalho L.P.S."/>
            <person name="Shen B."/>
        </authorList>
    </citation>
    <scope>NUCLEOTIDE SEQUENCE [LARGE SCALE GENOMIC DNA]</scope>
    <source>
        <strain evidence="7 8">NPDC004045</strain>
    </source>
</reference>
<gene>
    <name evidence="7" type="ORF">ACFYTF_10740</name>
</gene>
<sequence length="332" mass="36481">MGDIGASLSGPIIDIADLTRQFTVYRKNGSRWRRHRDVITAVDRMSFRIERGAAVGYIGANGAGKSTTIKMLTGILVPTSGTVRTCGLEPVRQRRELASRIGVVFGQRSQLWWDLPLRESFSILAAIHRLDPEEAAKRTHELVEQLEMAETLDTPVRQLSLGQRMRAEVAAALLHSPELVILDEPTIGLDVLSKQRLREFLRAERTERGTTLLLTTHDMGDIERLCERVLVVDHGSLVYDGSLAGLGATVGARRVLVVDLASPTPDLDDLPCAAQLLASEAGGMRQRLAFDAETTTAAELLAAVSDRAEVRDLSIEEPGIEDVVRRIYESAR</sequence>
<dbReference type="SUPFAM" id="SSF52540">
    <property type="entry name" value="P-loop containing nucleoside triphosphate hydrolases"/>
    <property type="match status" value="1"/>
</dbReference>